<dbReference type="Pfam" id="PF12774">
    <property type="entry name" value="AAA_6"/>
    <property type="match status" value="1"/>
</dbReference>
<dbReference type="SUPFAM" id="SSF51905">
    <property type="entry name" value="FAD/NAD(P)-binding domain"/>
    <property type="match status" value="1"/>
</dbReference>
<dbReference type="GO" id="GO:0016491">
    <property type="term" value="F:oxidoreductase activity"/>
    <property type="evidence" value="ECO:0007669"/>
    <property type="project" value="InterPro"/>
</dbReference>
<dbReference type="FunFam" id="1.10.8.720:FF:000001">
    <property type="entry name" value="dynein heavy chain 7, axonemal"/>
    <property type="match status" value="1"/>
</dbReference>
<evidence type="ECO:0000256" key="1">
    <source>
        <dbReference type="ARBA" id="ARBA00004230"/>
    </source>
</evidence>
<dbReference type="Pfam" id="PF12781">
    <property type="entry name" value="AAA_9"/>
    <property type="match status" value="1"/>
</dbReference>
<dbReference type="Pfam" id="PF12780">
    <property type="entry name" value="AAA_8"/>
    <property type="match status" value="1"/>
</dbReference>
<dbReference type="Gene3D" id="1.10.472.130">
    <property type="match status" value="1"/>
</dbReference>
<dbReference type="FunFam" id="3.40.50.300:FF:000362">
    <property type="entry name" value="Dynein, axonemal, heavy chain 6"/>
    <property type="match status" value="1"/>
</dbReference>
<dbReference type="Gene3D" id="3.10.490.20">
    <property type="match status" value="1"/>
</dbReference>
<keyword evidence="12" id="KW-0505">Motor protein</keyword>
<evidence type="ECO:0000259" key="26">
    <source>
        <dbReference type="Pfam" id="PF18199"/>
    </source>
</evidence>
<reference evidence="27" key="1">
    <citation type="submission" date="2023-08" db="EMBL/GenBank/DDBJ databases">
        <authorList>
            <person name="Chen Y."/>
            <person name="Shah S."/>
            <person name="Dougan E. K."/>
            <person name="Thang M."/>
            <person name="Chan C."/>
        </authorList>
    </citation>
    <scope>NUCLEOTIDE SEQUENCE</scope>
</reference>
<feature type="domain" description="Dynein heavy chain linker" evidence="18">
    <location>
        <begin position="340"/>
        <end position="744"/>
    </location>
</feature>
<dbReference type="InterPro" id="IPR041466">
    <property type="entry name" value="Dynein_AAA5_ext"/>
</dbReference>
<dbReference type="Pfam" id="PF08393">
    <property type="entry name" value="DHC_N2"/>
    <property type="match status" value="1"/>
</dbReference>
<dbReference type="FunFam" id="3.10.490.20:FF:000009">
    <property type="entry name" value="Dynein heavy chain 4"/>
    <property type="match status" value="1"/>
</dbReference>
<evidence type="ECO:0000256" key="7">
    <source>
        <dbReference type="ARBA" id="ARBA00022840"/>
    </source>
</evidence>
<evidence type="ECO:0000256" key="10">
    <source>
        <dbReference type="ARBA" id="ARBA00023054"/>
    </source>
</evidence>
<dbReference type="InterPro" id="IPR036188">
    <property type="entry name" value="FAD/NAD-bd_sf"/>
</dbReference>
<evidence type="ECO:0000256" key="11">
    <source>
        <dbReference type="ARBA" id="ARBA00023069"/>
    </source>
</evidence>
<dbReference type="Gene3D" id="1.10.8.710">
    <property type="match status" value="1"/>
</dbReference>
<evidence type="ECO:0000259" key="22">
    <source>
        <dbReference type="Pfam" id="PF12781"/>
    </source>
</evidence>
<keyword evidence="13" id="KW-0206">Cytoskeleton</keyword>
<dbReference type="InterPro" id="IPR026983">
    <property type="entry name" value="DHC"/>
</dbReference>
<dbReference type="InterPro" id="IPR041589">
    <property type="entry name" value="DNAH3_AAA_lid_1"/>
</dbReference>
<evidence type="ECO:0000256" key="12">
    <source>
        <dbReference type="ARBA" id="ARBA00023175"/>
    </source>
</evidence>
<evidence type="ECO:0008006" key="29">
    <source>
        <dbReference type="Google" id="ProtNLM"/>
    </source>
</evidence>
<dbReference type="Gene3D" id="6.10.140.1060">
    <property type="match status" value="1"/>
</dbReference>
<dbReference type="Pfam" id="PF12777">
    <property type="entry name" value="MT"/>
    <property type="match status" value="1"/>
</dbReference>
<dbReference type="FunFam" id="3.20.180.20:FF:000003">
    <property type="entry name" value="Dynein heavy chain 12, axonemal"/>
    <property type="match status" value="1"/>
</dbReference>
<dbReference type="Gene3D" id="1.10.287.2620">
    <property type="match status" value="1"/>
</dbReference>
<dbReference type="FunFam" id="3.40.50.300:FF:000063">
    <property type="entry name" value="dynein heavy chain 6, axonemal"/>
    <property type="match status" value="1"/>
</dbReference>
<dbReference type="PANTHER" id="PTHR45703:SF1">
    <property type="entry name" value="DYNEINS HEAVY CHAIN"/>
    <property type="match status" value="1"/>
</dbReference>
<dbReference type="Pfam" id="PF18198">
    <property type="entry name" value="AAA_lid_11"/>
    <property type="match status" value="1"/>
</dbReference>
<evidence type="ECO:0000256" key="6">
    <source>
        <dbReference type="ARBA" id="ARBA00022741"/>
    </source>
</evidence>
<dbReference type="Gene3D" id="3.20.180.20">
    <property type="entry name" value="Dynein heavy chain, N-terminal domain 2"/>
    <property type="match status" value="1"/>
</dbReference>
<dbReference type="Gene3D" id="1.20.58.1120">
    <property type="match status" value="1"/>
</dbReference>
<dbReference type="GO" id="GO:0030286">
    <property type="term" value="C:dynein complex"/>
    <property type="evidence" value="ECO:0007669"/>
    <property type="project" value="UniProtKB-KW"/>
</dbReference>
<evidence type="ECO:0000259" key="23">
    <source>
        <dbReference type="Pfam" id="PF17852"/>
    </source>
</evidence>
<evidence type="ECO:0000256" key="13">
    <source>
        <dbReference type="ARBA" id="ARBA00023212"/>
    </source>
</evidence>
<dbReference type="FunFam" id="1.20.920.20:FF:000006">
    <property type="entry name" value="Dynein, axonemal, heavy chain 6"/>
    <property type="match status" value="1"/>
</dbReference>
<dbReference type="InterPro" id="IPR043157">
    <property type="entry name" value="Dynein_AAA1S"/>
</dbReference>
<dbReference type="InterPro" id="IPR004273">
    <property type="entry name" value="Dynein_heavy_D6_P-loop"/>
</dbReference>
<proteinExistence type="inferred from homology"/>
<keyword evidence="7" id="KW-0067">ATP-binding</keyword>
<keyword evidence="6" id="KW-0547">Nucleotide-binding</keyword>
<evidence type="ECO:0000259" key="19">
    <source>
        <dbReference type="Pfam" id="PF12774"/>
    </source>
</evidence>
<dbReference type="Gene3D" id="1.20.140.100">
    <property type="entry name" value="Dynein heavy chain, N-terminal domain 2"/>
    <property type="match status" value="1"/>
</dbReference>
<feature type="coiled-coil region" evidence="15">
    <location>
        <begin position="2744"/>
        <end position="2785"/>
    </location>
</feature>
<evidence type="ECO:0000256" key="14">
    <source>
        <dbReference type="ARBA" id="ARBA00023273"/>
    </source>
</evidence>
<keyword evidence="28" id="KW-1185">Reference proteome</keyword>
<evidence type="ECO:0000259" key="17">
    <source>
        <dbReference type="Pfam" id="PF03028"/>
    </source>
</evidence>
<feature type="domain" description="Dynein heavy chain AAA 5 extension" evidence="23">
    <location>
        <begin position="1736"/>
        <end position="1885"/>
    </location>
</feature>
<feature type="coiled-coil region" evidence="15">
    <location>
        <begin position="265"/>
        <end position="325"/>
    </location>
</feature>
<evidence type="ECO:0000256" key="15">
    <source>
        <dbReference type="SAM" id="Coils"/>
    </source>
</evidence>
<dbReference type="InterPro" id="IPR035706">
    <property type="entry name" value="AAA_9"/>
</dbReference>
<dbReference type="FunFam" id="1.10.8.1220:FF:000001">
    <property type="entry name" value="Dynein axonemal heavy chain 5"/>
    <property type="match status" value="1"/>
</dbReference>
<evidence type="ECO:0000256" key="3">
    <source>
        <dbReference type="ARBA" id="ARBA00008887"/>
    </source>
</evidence>
<gene>
    <name evidence="27" type="ORF">EVOR1521_LOCUS2123</name>
</gene>
<comment type="similarity">
    <text evidence="3">Belongs to the dynein heavy chain family.</text>
</comment>
<keyword evidence="11" id="KW-0969">Cilium</keyword>
<dbReference type="Gene3D" id="1.20.1270.280">
    <property type="match status" value="1"/>
</dbReference>
<dbReference type="FunFam" id="1.20.1270.280:FF:000001">
    <property type="entry name" value="dynein heavy chain 7, axonemal"/>
    <property type="match status" value="1"/>
</dbReference>
<dbReference type="EMBL" id="CAUJNA010000106">
    <property type="protein sequence ID" value="CAJ1371943.1"/>
    <property type="molecule type" value="Genomic_DNA"/>
</dbReference>
<dbReference type="InterPro" id="IPR002937">
    <property type="entry name" value="Amino_oxidase"/>
</dbReference>
<dbReference type="GO" id="GO:0005524">
    <property type="term" value="F:ATP binding"/>
    <property type="evidence" value="ECO:0007669"/>
    <property type="project" value="UniProtKB-KW"/>
</dbReference>
<evidence type="ECO:0000313" key="28">
    <source>
        <dbReference type="Proteomes" id="UP001178507"/>
    </source>
</evidence>
<dbReference type="InterPro" id="IPR035699">
    <property type="entry name" value="AAA_6"/>
</dbReference>
<accession>A0AA36HPK1</accession>
<evidence type="ECO:0000313" key="27">
    <source>
        <dbReference type="EMBL" id="CAJ1371943.1"/>
    </source>
</evidence>
<dbReference type="FunFam" id="1.20.140.100:FF:000004">
    <property type="entry name" value="Dynein axonemal heavy chain 6"/>
    <property type="match status" value="1"/>
</dbReference>
<dbReference type="Pfam" id="PF12775">
    <property type="entry name" value="AAA_7"/>
    <property type="match status" value="1"/>
</dbReference>
<evidence type="ECO:0000259" key="25">
    <source>
        <dbReference type="Pfam" id="PF18198"/>
    </source>
</evidence>
<keyword evidence="14" id="KW-0966">Cell projection</keyword>
<dbReference type="InterPro" id="IPR013602">
    <property type="entry name" value="Dynein_heavy_linker"/>
</dbReference>
<dbReference type="Gene3D" id="1.20.920.30">
    <property type="match status" value="1"/>
</dbReference>
<dbReference type="InterPro" id="IPR041228">
    <property type="entry name" value="Dynein_C"/>
</dbReference>
<comment type="caution">
    <text evidence="27">The sequence shown here is derived from an EMBL/GenBank/DDBJ whole genome shotgun (WGS) entry which is preliminary data.</text>
</comment>
<protein>
    <recommendedName>
        <fullName evidence="29">Dynein heavy chain</fullName>
    </recommendedName>
</protein>
<dbReference type="Gene3D" id="3.90.660.10">
    <property type="match status" value="1"/>
</dbReference>
<keyword evidence="10 15" id="KW-0175">Coiled coil</keyword>
<dbReference type="Proteomes" id="UP001178507">
    <property type="component" value="Unassembled WGS sequence"/>
</dbReference>
<dbReference type="GO" id="GO:0008569">
    <property type="term" value="F:minus-end-directed microtubule motor activity"/>
    <property type="evidence" value="ECO:0007669"/>
    <property type="project" value="InterPro"/>
</dbReference>
<dbReference type="Pfam" id="PF03028">
    <property type="entry name" value="Dynein_heavy"/>
    <property type="match status" value="1"/>
</dbReference>
<dbReference type="InterPro" id="IPR041658">
    <property type="entry name" value="AAA_lid_11"/>
</dbReference>
<dbReference type="FunFam" id="3.40.50.300:FF:002141">
    <property type="entry name" value="Dynein heavy chain"/>
    <property type="match status" value="1"/>
</dbReference>
<dbReference type="SUPFAM" id="SSF54373">
    <property type="entry name" value="FAD-linked reductases, C-terminal domain"/>
    <property type="match status" value="1"/>
</dbReference>
<feature type="domain" description="Dynein heavy chain AAA module D4" evidence="21">
    <location>
        <begin position="2245"/>
        <end position="2500"/>
    </location>
</feature>
<dbReference type="Pfam" id="PF01593">
    <property type="entry name" value="Amino_oxidase"/>
    <property type="match status" value="1"/>
</dbReference>
<evidence type="ECO:0000259" key="18">
    <source>
        <dbReference type="Pfam" id="PF08393"/>
    </source>
</evidence>
<dbReference type="InterPro" id="IPR027417">
    <property type="entry name" value="P-loop_NTPase"/>
</dbReference>
<dbReference type="InterPro" id="IPR024743">
    <property type="entry name" value="Dynein_HC_stalk"/>
</dbReference>
<dbReference type="Gene3D" id="3.40.50.300">
    <property type="entry name" value="P-loop containing nucleotide triphosphate hydrolases"/>
    <property type="match status" value="5"/>
</dbReference>
<evidence type="ECO:0000259" key="16">
    <source>
        <dbReference type="Pfam" id="PF01593"/>
    </source>
</evidence>
<dbReference type="Pfam" id="PF17852">
    <property type="entry name" value="Dynein_AAA_lid"/>
    <property type="match status" value="1"/>
</dbReference>
<dbReference type="GO" id="GO:0031514">
    <property type="term" value="C:motile cilium"/>
    <property type="evidence" value="ECO:0007669"/>
    <property type="project" value="UniProtKB-SubCell"/>
</dbReference>
<dbReference type="FunFam" id="1.20.920.30:FF:000005">
    <property type="entry name" value="Dynein, axonemal, heavy chain 2"/>
    <property type="match status" value="1"/>
</dbReference>
<feature type="domain" description="Dynein heavy chain region D6 P-loop" evidence="17">
    <location>
        <begin position="3355"/>
        <end position="3468"/>
    </location>
</feature>
<feature type="domain" description="Amine oxidase" evidence="16">
    <location>
        <begin position="759"/>
        <end position="1155"/>
    </location>
</feature>
<dbReference type="InterPro" id="IPR042228">
    <property type="entry name" value="Dynein_linker_3"/>
</dbReference>
<evidence type="ECO:0000259" key="20">
    <source>
        <dbReference type="Pfam" id="PF12777"/>
    </source>
</evidence>
<dbReference type="Gene3D" id="3.50.50.60">
    <property type="entry name" value="FAD/NAD(P)-binding domain"/>
    <property type="match status" value="1"/>
</dbReference>
<dbReference type="Gene3D" id="1.10.8.1220">
    <property type="match status" value="1"/>
</dbReference>
<evidence type="ECO:0000259" key="24">
    <source>
        <dbReference type="Pfam" id="PF17857"/>
    </source>
</evidence>
<sequence>MSVEYELVPFCNLPQHLMFELQADGAHREESEKKEGEDTAVIMPATDGPVDEAQLLRCAKAATAEVIEECLHGPREVQAKYQEYAYLFHEEVSADIDPLDVEAVRVRTEAYLQAGTEIEKLTTEVVKFPLFELHCQEIIQSMSQRAYYLAACCLQSVAQNIQERSQAVLTEWQETHERIGTNPEDEEELAKLKQFMADLPQLKTKPLMQTTRHIHTQINMLADFSFDIDTEVVERAFSSFAWPLQIQIDVGDSERSLDSQKQKFMEKLDREKTEYERDMARYQEDLEWVKSLNDYSLAMKCAHRIYSLRENLDRAKERVQSFLERERLFGMDVSDYSAVENMIEAFEPYYKLWTSAIDFKHSEEEWLTGMVQRLVAEEIETVVEEQYKESYKTIKQFEGNENPLAVAKDLREEISSFRANMPVIRALCQEAFEPRHFADLFEELRMDMDMEDGITLQQMLDVGILDHIDTLERISVKAQKEHGLKTALATMKKEWRPIEFGLVPHKAGTHMVRGIDEIQAVLDDHIVKTMGIRGSPFVEPIEKEVKDWLQKLTYIQDLLEQWLAMQRSWLYLEPIFSSDDIQKQLPNEAKRFQQVNGLWRTTMESVAENPNVLDVSEIENLLASFIDANKKLDAIQKGLNDYLETKRMDFPRFFFLSNDELLMILSQTKDPTAVQPHMGKCFEGISRVRFNQTSEIIEAMSSVEGEVVELSNPVNVAEGEKKGNVEKWLMEVQGSMIESLTKVTGSSLVAYAKTDRAGLAGLTALEQLSAAGLRCVVLDAQTGPGGRLRGRYFCGRWVEEGANWVQGLGKNPIWKRAQRCALHGRLECTDGLVFRGLGKKGPKDLTKEAQAREKVLTKANRLVEMGKAGRGRKPDLGLAQALAHRGWVASTVLDRALEFWLVDFEYGESAERVSVKHNVHGEYTWNDFGSESVFIDDPRGFSTICPRVPEGVNCYFDTVAEQVVQHADFAQVLCQNGLQVRSRVVLCTVSVGVLNSGSLRFDPPLPAAMQAALGSMTMCNYTKTFVKLDAPLWVPGESYIIRVGEPSGRHVVWQPLGPDMALVTNTGDEGRRVEKLSSEDLKRELSMALADMYENSPGIMEAEATGWSSDPHFRGAYSFLPTGSMAEGWDAISEPHGRVFFAGEAFHPRWSGYLQEQLSGLVNLVRGDLSKLGRQTLGALVTIDVHNRDVVQSLKEAKISSAKEFDWIAQLRYYWRPKGSITLKDTGKASTVDKCEVSIINATLYYGFEYLGNSDRLVITPLTDRCYRTLMGAFHLYYGGGPEGPAGTGKTESTKDLAKAVAVQCVVFNCSDGLDYIAMGKFFKGIASSGAWCCFDEFNRINLEVLSVVSQQVQTIQFAIRDKKEIFYFEDRQIRLVPSCAVNITMNPGYAGRSELPDNLKALFRPCAMMVPDYALIGEIVLYSNGFEDAKNLARKAVGSLRLSSEQLSSQEHYDFGMRALKSILVRAGALRRIYGSTREEQVLALSALSDVNLPKFTRNDIPLFLGITGDLFPEVELPPSDYGVLINELEGSARRLVLQPQEGFIKKCIQLWETIMVRHGLMLVGQTVSGKTEVENVLADALAAVADGENYLPVLIHKINPKSIKQGQLYGENDENTQEWSDGILALTVRHASAADQAKRQWILLDGPVDAVWVENLNTVLDDNKKLCLNSGEIIKLTPVTTMMFEVEDLAVASPATVSRCGMVFLEQSDIGWRVLALSWCERLPDRLKDQGAMLQEMMEYSVECCWEMVSRKVSKPVPVSLNWLVLNLLHLFWALIQAEIPLDEGKKDLPTKEKESKLEALFWLSLLWSFGCVADEDGRSVLDPFFRRLCTGQSQGMKDDFQLLCAEPAPRMAAQTRGGPPPFPDEGSVFDYFPAGNKWELWSKKIGSFDIPHDAQAHSLIIPTSDTVRNAFFLQMLIKSEYHVLFAGSTGTGKTVVIQQQLLKGFDREKYNTFAFAFSAQSSANQTQDVIDGKLDKRKKGCYGPPFGKRCLVFVDDLNMPAKEKYGAQPPLELLRQWMDTSGWYERKTCEFRQLVDLNFIAAMTPSAGRPQITARYLRHYNYFYLLPFQGESLQRIFQTVMQWFLAKFPSQVSSLSGSVVRATVDVYHTISASMLPTPAKSHYTFNLRDLAKVNQGLCLCSKESLPGADDFLKCWVHECQRVFQDRLVNGEDNAWFVKLLEEKLQEHFKKQWKSIIKQEPLIFIDFADSKNLYYQQVTNLEHLDDVLKNRLMDYNSMAKRSMELVLFTSAAQHICRIVRVLKTPLGNALLVGVGGSGRKSLATLATFVAEYDQFSIEITKNYSVTDWHDEIKRLLMSVGGSNQVTFLLADTQIPKESFLEDTSSLLNNGEVPNLFNAEDKTQILEVSATAAAAAGCSGPAEILAFFTEQCRKNLHLILALSPIGDAFRRRVRMFPAIVNCCTIDWFMEWPQEALRSVATHFLQKVDLAQDVFSGVVEICVRMQESVFGLTDRFRREVQRHYYVTPTSYLELINSFKDVLASKREEVSSAKRRYDDGLEKVISTEEQVKTMSIQLEELRPVLKQTSAETAELMTVIERSQEEASATQAVVAKEEEAASQQAEASRTMKEECQADLDKALPALNAALDALKSLKKGDIVEVKNMKSPPEGVITVSKALCWMFDVKPKKVTAEDGRTKIDDYWEPSKKSLWGDPKMLDRLLGFDKDHIPVEVIEKLKPLEDDPEFDPEVIKKASLAAMGICKWVRAMIVYDGVAKVVGPKKEALAGAEVELAKVMSLLKEKKDELKAVQDNVAQLLADFETARQKKDDLAVQVDDCSKRLVRAEKLISGLGGEKSRWMESSKNLGEQYTNLTGDVLIGSGIIAYLGTFTGRYRVDTVKSWVQLMKDNQLPSAQEFSLRTVLGDEVQIRQWVIDKLPNDQVSVENAIIIQRSRRWPLMIDPQLQANQWVRKTYAGQGELRILRLTQNYARELESAIAYGKPVLLENVLEQLDPLLEPLLQKAIFKAGSVLMIRLGDSQCEYNKDFRLFITTKLPNPHYSPEVCVQVTLLNFMATPDGLQDQMLGILVAKEEPEVERKRQNLVVESAQSKAQLKEIEDRILQLLSDSKGNILDDEELINTLATSKTASLRIEERVAEQEKTQAQVQETRATYVPVAVRASALFFVVADLCNVEPMYQYSLEWFYSIYESAIAAAEKFERNIQKRLTALQSKFLELLFAQTCHSLFEKDKLMLSLLLTFKSMEVDDDINLEEKRLLLLALGGGTAHTPKPADWLTDKMWSRICVLDKLGKGPWYKFANSFKDNVEKWKNVFDSDNPLAEHWPGKEQMSALQRALVLLAVRTDCTVAGLQEVIASNLGKGFLEPPSFNLEKAFHDAASPCKPLIFVLSPGADPMVEVIRLAQKLAMNDKYITVSLGQGQGPKAGRAIKDGVDQGMWVILQNCHLAPSWMPTLEVMVEELTPDKVADQFRLWLTAMPSPEFPISVLQNGMKMTIEPPKGLKSNLLRAFSSIDHDWFVDACGKSTECKHTFRKMLFGLCFFHALIQERCTYGPLGWNIPYQFSEPDRQICMMQLRMFLEENDIVPYAALQYTAAEANYGGRVTDVHDRRCINFLLSDFYCPDILKDDYKFSPSGIYYAPAYSSSLEPYVEYIRNLPINQMPEAFGLHANANLVAAISEAMRLLGTAASLQPKTGGGGAGVSQDDIITEAATTYLQDVKPPFDTEASNVKYPVDYNESMNTVLNQELLRFNKLIVKVRSTLTDVGKAVKGLVVMSPELEEVADGILTDRTPSVWIEVSYPSLKPMVSYVADLCERVAFFTKWLEEGTPVAYWLSGFYFTQSFLTGQLQNYARKLHLPIDTLIWNFRVLKLDAEHVKPTTGCLAYGIFMDGARWDDVDGVIAESFPKVLLSVVPTVHLTPCEVSKDPTDRKAVYPSPLYKTSGRKGTLTTTGHSTNFVMTLLLPITRMHTEKYWTKRGVACLLQRDD</sequence>
<evidence type="ECO:0000256" key="9">
    <source>
        <dbReference type="ARBA" id="ARBA00023017"/>
    </source>
</evidence>
<dbReference type="Gene3D" id="1.10.8.720">
    <property type="entry name" value="Region D6 of dynein motor"/>
    <property type="match status" value="1"/>
</dbReference>
<feature type="domain" description="Dynein heavy chain 3 AAA+ lid" evidence="24">
    <location>
        <begin position="2104"/>
        <end position="2192"/>
    </location>
</feature>
<dbReference type="PANTHER" id="PTHR45703">
    <property type="entry name" value="DYNEIN HEAVY CHAIN"/>
    <property type="match status" value="1"/>
</dbReference>
<dbReference type="GO" id="GO:0007018">
    <property type="term" value="P:microtubule-based movement"/>
    <property type="evidence" value="ECO:0007669"/>
    <property type="project" value="InterPro"/>
</dbReference>
<keyword evidence="5" id="KW-0493">Microtubule</keyword>
<dbReference type="InterPro" id="IPR024317">
    <property type="entry name" value="Dynein_heavy_chain_D4_dom"/>
</dbReference>
<dbReference type="Pfam" id="PF17857">
    <property type="entry name" value="AAA_lid_1"/>
    <property type="match status" value="1"/>
</dbReference>
<dbReference type="GO" id="GO:0005874">
    <property type="term" value="C:microtubule"/>
    <property type="evidence" value="ECO:0007669"/>
    <property type="project" value="UniProtKB-KW"/>
</dbReference>
<evidence type="ECO:0000256" key="4">
    <source>
        <dbReference type="ARBA" id="ARBA00022490"/>
    </source>
</evidence>
<evidence type="ECO:0000256" key="8">
    <source>
        <dbReference type="ARBA" id="ARBA00022846"/>
    </source>
</evidence>
<keyword evidence="4" id="KW-0963">Cytoplasm</keyword>
<feature type="domain" description="Dynein heavy chain hydrolytic ATP-binding dynein motor region" evidence="19">
    <location>
        <begin position="1246"/>
        <end position="1573"/>
    </location>
</feature>
<feature type="domain" description="Dynein heavy chain C-terminal" evidence="26">
    <location>
        <begin position="3651"/>
        <end position="3955"/>
    </location>
</feature>
<feature type="domain" description="Dynein heavy chain coiled coil stalk" evidence="20">
    <location>
        <begin position="2515"/>
        <end position="2857"/>
    </location>
</feature>
<organism evidence="27 28">
    <name type="scientific">Effrenium voratum</name>
    <dbReference type="NCBI Taxonomy" id="2562239"/>
    <lineage>
        <taxon>Eukaryota</taxon>
        <taxon>Sar</taxon>
        <taxon>Alveolata</taxon>
        <taxon>Dinophyceae</taxon>
        <taxon>Suessiales</taxon>
        <taxon>Symbiodiniaceae</taxon>
        <taxon>Effrenium</taxon>
    </lineage>
</organism>
<evidence type="ECO:0000256" key="5">
    <source>
        <dbReference type="ARBA" id="ARBA00022701"/>
    </source>
</evidence>
<feature type="domain" description="Dynein heavy chain AAA lid" evidence="25">
    <location>
        <begin position="3505"/>
        <end position="3644"/>
    </location>
</feature>
<dbReference type="FunFam" id="3.40.50.300:FF:001145">
    <property type="entry name" value="Putative dynein heavy chain"/>
    <property type="match status" value="1"/>
</dbReference>
<evidence type="ECO:0000259" key="21">
    <source>
        <dbReference type="Pfam" id="PF12780"/>
    </source>
</evidence>
<evidence type="ECO:0000256" key="2">
    <source>
        <dbReference type="ARBA" id="ARBA00004430"/>
    </source>
</evidence>
<dbReference type="GO" id="GO:0045505">
    <property type="term" value="F:dynein intermediate chain binding"/>
    <property type="evidence" value="ECO:0007669"/>
    <property type="project" value="InterPro"/>
</dbReference>
<dbReference type="InterPro" id="IPR042222">
    <property type="entry name" value="Dynein_2_N"/>
</dbReference>
<dbReference type="InterPro" id="IPR043160">
    <property type="entry name" value="Dynein_C_barrel"/>
</dbReference>
<keyword evidence="8" id="KW-0282">Flagellum</keyword>
<dbReference type="GO" id="GO:0051959">
    <property type="term" value="F:dynein light intermediate chain binding"/>
    <property type="evidence" value="ECO:0007669"/>
    <property type="project" value="InterPro"/>
</dbReference>
<keyword evidence="9" id="KW-0243">Dynein</keyword>
<dbReference type="Gene3D" id="1.20.920.20">
    <property type="match status" value="1"/>
</dbReference>
<dbReference type="SUPFAM" id="SSF52540">
    <property type="entry name" value="P-loop containing nucleoside triphosphate hydrolases"/>
    <property type="match status" value="4"/>
</dbReference>
<name>A0AA36HPK1_9DINO</name>
<dbReference type="Pfam" id="PF18199">
    <property type="entry name" value="Dynein_C"/>
    <property type="match status" value="1"/>
</dbReference>
<dbReference type="GO" id="GO:0005930">
    <property type="term" value="C:axoneme"/>
    <property type="evidence" value="ECO:0007669"/>
    <property type="project" value="UniProtKB-SubCell"/>
</dbReference>
<dbReference type="FunFam" id="1.10.8.710:FF:000001">
    <property type="entry name" value="Dynein axonemal heavy chain 2"/>
    <property type="match status" value="1"/>
</dbReference>
<dbReference type="InterPro" id="IPR042219">
    <property type="entry name" value="AAA_lid_11_sf"/>
</dbReference>
<comment type="subcellular location">
    <subcellularLocation>
        <location evidence="1">Cell projection</location>
        <location evidence="1">Cilium</location>
        <location evidence="1">Flagellum</location>
    </subcellularLocation>
    <subcellularLocation>
        <location evidence="2">Cytoplasm</location>
        <location evidence="2">Cytoskeleton</location>
        <location evidence="2">Cilium axoneme</location>
    </subcellularLocation>
</comment>
<feature type="domain" description="Dynein heavy chain ATP-binding dynein motor region" evidence="22">
    <location>
        <begin position="2888"/>
        <end position="3108"/>
    </location>
</feature>